<dbReference type="InterPro" id="IPR052728">
    <property type="entry name" value="O2_lipid_transport_reg"/>
</dbReference>
<name>A0A9J6FD68_HAELO</name>
<feature type="transmembrane region" description="Helical" evidence="1">
    <location>
        <begin position="418"/>
        <end position="439"/>
    </location>
</feature>
<dbReference type="OrthoDB" id="6487827at2759"/>
<keyword evidence="1" id="KW-0812">Transmembrane</keyword>
<feature type="signal peptide" evidence="2">
    <location>
        <begin position="1"/>
        <end position="23"/>
    </location>
</feature>
<dbReference type="Pfam" id="PF01757">
    <property type="entry name" value="Acyl_transf_3"/>
    <property type="match status" value="1"/>
</dbReference>
<gene>
    <name evidence="4" type="ORF">HPB48_012937</name>
</gene>
<keyword evidence="5" id="KW-1185">Reference proteome</keyword>
<dbReference type="Pfam" id="PF20146">
    <property type="entry name" value="NRF"/>
    <property type="match status" value="1"/>
</dbReference>
<organism evidence="4 5">
    <name type="scientific">Haemaphysalis longicornis</name>
    <name type="common">Bush tick</name>
    <dbReference type="NCBI Taxonomy" id="44386"/>
    <lineage>
        <taxon>Eukaryota</taxon>
        <taxon>Metazoa</taxon>
        <taxon>Ecdysozoa</taxon>
        <taxon>Arthropoda</taxon>
        <taxon>Chelicerata</taxon>
        <taxon>Arachnida</taxon>
        <taxon>Acari</taxon>
        <taxon>Parasitiformes</taxon>
        <taxon>Ixodida</taxon>
        <taxon>Ixodoidea</taxon>
        <taxon>Ixodidae</taxon>
        <taxon>Haemaphysalinae</taxon>
        <taxon>Haemaphysalis</taxon>
    </lineage>
</organism>
<feature type="transmembrane region" description="Helical" evidence="1">
    <location>
        <begin position="701"/>
        <end position="722"/>
    </location>
</feature>
<keyword evidence="1" id="KW-0472">Membrane</keyword>
<proteinExistence type="predicted"/>
<feature type="domain" description="Nose resistant-to-fluoxetine protein N-terminal" evidence="3">
    <location>
        <begin position="94"/>
        <end position="244"/>
    </location>
</feature>
<dbReference type="AlphaFoldDB" id="A0A9J6FD68"/>
<reference evidence="4 5" key="1">
    <citation type="journal article" date="2020" name="Cell">
        <title>Large-Scale Comparative Analyses of Tick Genomes Elucidate Their Genetic Diversity and Vector Capacities.</title>
        <authorList>
            <consortium name="Tick Genome and Microbiome Consortium (TIGMIC)"/>
            <person name="Jia N."/>
            <person name="Wang J."/>
            <person name="Shi W."/>
            <person name="Du L."/>
            <person name="Sun Y."/>
            <person name="Zhan W."/>
            <person name="Jiang J.F."/>
            <person name="Wang Q."/>
            <person name="Zhang B."/>
            <person name="Ji P."/>
            <person name="Bell-Sakyi L."/>
            <person name="Cui X.M."/>
            <person name="Yuan T.T."/>
            <person name="Jiang B.G."/>
            <person name="Yang W.F."/>
            <person name="Lam T.T."/>
            <person name="Chang Q.C."/>
            <person name="Ding S.J."/>
            <person name="Wang X.J."/>
            <person name="Zhu J.G."/>
            <person name="Ruan X.D."/>
            <person name="Zhao L."/>
            <person name="Wei J.T."/>
            <person name="Ye R.Z."/>
            <person name="Que T.C."/>
            <person name="Du C.H."/>
            <person name="Zhou Y.H."/>
            <person name="Cheng J.X."/>
            <person name="Dai P.F."/>
            <person name="Guo W.B."/>
            <person name="Han X.H."/>
            <person name="Huang E.J."/>
            <person name="Li L.F."/>
            <person name="Wei W."/>
            <person name="Gao Y.C."/>
            <person name="Liu J.Z."/>
            <person name="Shao H.Z."/>
            <person name="Wang X."/>
            <person name="Wang C.C."/>
            <person name="Yang T.C."/>
            <person name="Huo Q.B."/>
            <person name="Li W."/>
            <person name="Chen H.Y."/>
            <person name="Chen S.E."/>
            <person name="Zhou L.G."/>
            <person name="Ni X.B."/>
            <person name="Tian J.H."/>
            <person name="Sheng Y."/>
            <person name="Liu T."/>
            <person name="Pan Y.S."/>
            <person name="Xia L.Y."/>
            <person name="Li J."/>
            <person name="Zhao F."/>
            <person name="Cao W.C."/>
        </authorList>
    </citation>
    <scope>NUCLEOTIDE SEQUENCE [LARGE SCALE GENOMIC DNA]</scope>
    <source>
        <strain evidence="4">HaeL-2018</strain>
    </source>
</reference>
<keyword evidence="1" id="KW-1133">Transmembrane helix</keyword>
<sequence>MAVGTAQCFRGLLLLLAVALASALQEDDSSRVVAVTNSSTRRTTAMTTSTSTTTTAKPNPLKQKLDELTERFMRIATKEFYPMVSEIIYDPELSTECIGALMKLGPALRDFEIWAVEMMDAMGKPAAGLLQGRVAMYGMYDQCLGIRHEEGLFQGKYCMVHYYHDGSPVPPEAIAIVEKYLKHIKLDFVGNITNIVDNPATTLAPLLKYGACIPSVCRREDVQIIADHLTSDIGLKLTAKWCTIEEPVVLDQRQTLIVCIFGLWVSFLLFGTAFDIYKTMLSPSESKEIKTNTVTGFVSEALASVSLRRSILKLIDMPDWGDYSNRLGFIHGVRVLSATWVVLGHSHFLRDVHASSNIMRFVRRVQDDFLFTVQINSFMAVETFICMTGFLSGYLVMRAPKTNVHPILVYMMALGRRYFRLIVPIAAVLGFVYLIPSMVDGPLIHDFWPLFRDPCDKNWWKLFTMTLNYMDDYKDLCLPFYWYISVDYQLVVFGSIVLLFITPKWPKFSLWLMGLTVFATCLTTTIQIYVNNYTPFNAFLTTDLQRIIDSSMYVYARAYTHAPPMFLGMLFGCLAAKRHHMSRLFQGAAWALATAVSLAALLGVRSWFDGRQPPMWEIAIYGGMHRASWALGVSWVMYACCTGRGGYVTKILGWPLLYPLGRLSFAVYQVHILLMGINAVVSREFISQHPFLQAQNYLSQAMMSYFLGSVMYLLIECPVAGLDNTFFSIVMPKSSYMVDLKKGADPANEVKTGDFSNGAVAVTTLDELPPKQQRINGFPDVTKNGCNGRNHDGYVNSACETDLNEKDTTANGTIISMKF</sequence>
<feature type="transmembrane region" description="Helical" evidence="1">
    <location>
        <begin position="660"/>
        <end position="681"/>
    </location>
</feature>
<feature type="transmembrane region" description="Helical" evidence="1">
    <location>
        <begin position="588"/>
        <end position="608"/>
    </location>
</feature>
<dbReference type="GO" id="GO:0016747">
    <property type="term" value="F:acyltransferase activity, transferring groups other than amino-acyl groups"/>
    <property type="evidence" value="ECO:0007669"/>
    <property type="project" value="InterPro"/>
</dbReference>
<evidence type="ECO:0000259" key="3">
    <source>
        <dbReference type="SMART" id="SM00703"/>
    </source>
</evidence>
<dbReference type="VEuPathDB" id="VectorBase:HLOH_041261"/>
<accession>A0A9J6FD68</accession>
<evidence type="ECO:0000256" key="1">
    <source>
        <dbReference type="SAM" id="Phobius"/>
    </source>
</evidence>
<feature type="transmembrane region" description="Helical" evidence="1">
    <location>
        <begin position="369"/>
        <end position="397"/>
    </location>
</feature>
<evidence type="ECO:0000256" key="2">
    <source>
        <dbReference type="SAM" id="SignalP"/>
    </source>
</evidence>
<dbReference type="OMA" id="WYISVDY"/>
<dbReference type="EMBL" id="JABSTR010000001">
    <property type="protein sequence ID" value="KAH9360576.1"/>
    <property type="molecule type" value="Genomic_DNA"/>
</dbReference>
<dbReference type="PANTHER" id="PTHR11161:SF0">
    <property type="entry name" value="O-ACYLTRANSFERASE LIKE PROTEIN"/>
    <property type="match status" value="1"/>
</dbReference>
<feature type="transmembrane region" description="Helical" evidence="1">
    <location>
        <begin position="628"/>
        <end position="648"/>
    </location>
</feature>
<protein>
    <recommendedName>
        <fullName evidence="3">Nose resistant-to-fluoxetine protein N-terminal domain-containing protein</fullName>
    </recommendedName>
</protein>
<dbReference type="InterPro" id="IPR002656">
    <property type="entry name" value="Acyl_transf_3_dom"/>
</dbReference>
<feature type="chain" id="PRO_5039886439" description="Nose resistant-to-fluoxetine protein N-terminal domain-containing protein" evidence="2">
    <location>
        <begin position="24"/>
        <end position="819"/>
    </location>
</feature>
<keyword evidence="2" id="KW-0732">Signal</keyword>
<dbReference type="InterPro" id="IPR006621">
    <property type="entry name" value="Nose-resist-to-fluoxetine_N"/>
</dbReference>
<feature type="transmembrane region" description="Helical" evidence="1">
    <location>
        <begin position="255"/>
        <end position="277"/>
    </location>
</feature>
<dbReference type="SMART" id="SM00703">
    <property type="entry name" value="NRF"/>
    <property type="match status" value="1"/>
</dbReference>
<dbReference type="PANTHER" id="PTHR11161">
    <property type="entry name" value="O-ACYLTRANSFERASE"/>
    <property type="match status" value="1"/>
</dbReference>
<evidence type="ECO:0000313" key="5">
    <source>
        <dbReference type="Proteomes" id="UP000821853"/>
    </source>
</evidence>
<feature type="transmembrane region" description="Helical" evidence="1">
    <location>
        <begin position="480"/>
        <end position="501"/>
    </location>
</feature>
<feature type="transmembrane region" description="Helical" evidence="1">
    <location>
        <begin position="508"/>
        <end position="530"/>
    </location>
</feature>
<evidence type="ECO:0000313" key="4">
    <source>
        <dbReference type="EMBL" id="KAH9360576.1"/>
    </source>
</evidence>
<dbReference type="Proteomes" id="UP000821853">
    <property type="component" value="Chromosome 1"/>
</dbReference>
<comment type="caution">
    <text evidence="4">The sequence shown here is derived from an EMBL/GenBank/DDBJ whole genome shotgun (WGS) entry which is preliminary data.</text>
</comment>